<gene>
    <name evidence="1" type="ORF">SAMN05421806_12584</name>
</gene>
<dbReference type="Proteomes" id="UP000199155">
    <property type="component" value="Unassembled WGS sequence"/>
</dbReference>
<evidence type="ECO:0000313" key="1">
    <source>
        <dbReference type="EMBL" id="SDL29034.1"/>
    </source>
</evidence>
<proteinExistence type="predicted"/>
<keyword evidence="2" id="KW-1185">Reference proteome</keyword>
<dbReference type="EMBL" id="FNFF01000025">
    <property type="protein sequence ID" value="SDL29034.1"/>
    <property type="molecule type" value="Genomic_DNA"/>
</dbReference>
<evidence type="ECO:0000313" key="2">
    <source>
        <dbReference type="Proteomes" id="UP000199155"/>
    </source>
</evidence>
<dbReference type="RefSeq" id="WP_176954001.1">
    <property type="nucleotide sequence ID" value="NZ_FNFF01000025.1"/>
</dbReference>
<reference evidence="1 2" key="1">
    <citation type="submission" date="2016-10" db="EMBL/GenBank/DDBJ databases">
        <authorList>
            <person name="de Groot N.N."/>
        </authorList>
    </citation>
    <scope>NUCLEOTIDE SEQUENCE [LARGE SCALE GENOMIC DNA]</scope>
    <source>
        <strain evidence="1 2">CGMCC 4.5727</strain>
    </source>
</reference>
<dbReference type="STRING" id="417292.SAMN05421806_12584"/>
<organism evidence="1 2">
    <name type="scientific">Streptomyces indicus</name>
    <dbReference type="NCBI Taxonomy" id="417292"/>
    <lineage>
        <taxon>Bacteria</taxon>
        <taxon>Bacillati</taxon>
        <taxon>Actinomycetota</taxon>
        <taxon>Actinomycetes</taxon>
        <taxon>Kitasatosporales</taxon>
        <taxon>Streptomycetaceae</taxon>
        <taxon>Streptomyces</taxon>
    </lineage>
</organism>
<protein>
    <submittedName>
        <fullName evidence="1">Uncharacterized protein</fullName>
    </submittedName>
</protein>
<dbReference type="AlphaFoldDB" id="A0A1G9IW26"/>
<sequence>MSAPAPERPIADVVESEFIQINEIARRIYGPVETQWTDSQWTDYVTVLATASREAGL</sequence>
<name>A0A1G9IW26_9ACTN</name>
<accession>A0A1G9IW26</accession>